<dbReference type="Proteomes" id="UP001596013">
    <property type="component" value="Unassembled WGS sequence"/>
</dbReference>
<dbReference type="SUPFAM" id="SSF89807">
    <property type="entry name" value="Dodecin-like"/>
    <property type="match status" value="1"/>
</dbReference>
<dbReference type="PANTHER" id="PTHR39324:SF1">
    <property type="entry name" value="CALCIUM DODECIN"/>
    <property type="match status" value="1"/>
</dbReference>
<evidence type="ECO:0000313" key="2">
    <source>
        <dbReference type="Proteomes" id="UP001596013"/>
    </source>
</evidence>
<dbReference type="RefSeq" id="WP_377300848.1">
    <property type="nucleotide sequence ID" value="NZ_JBHSMK010000002.1"/>
</dbReference>
<keyword evidence="2" id="KW-1185">Reference proteome</keyword>
<proteinExistence type="predicted"/>
<gene>
    <name evidence="1" type="ORF">ACFPME_00255</name>
</gene>
<dbReference type="InterPro" id="IPR009923">
    <property type="entry name" value="Dodecin"/>
</dbReference>
<organism evidence="1 2">
    <name type="scientific">Rhodanobacter umsongensis</name>
    <dbReference type="NCBI Taxonomy" id="633153"/>
    <lineage>
        <taxon>Bacteria</taxon>
        <taxon>Pseudomonadati</taxon>
        <taxon>Pseudomonadota</taxon>
        <taxon>Gammaproteobacteria</taxon>
        <taxon>Lysobacterales</taxon>
        <taxon>Rhodanobacteraceae</taxon>
        <taxon>Rhodanobacter</taxon>
    </lineage>
</organism>
<dbReference type="Gene3D" id="3.30.1660.10">
    <property type="entry name" value="Flavin-binding protein dodecin"/>
    <property type="match status" value="1"/>
</dbReference>
<dbReference type="InterPro" id="IPR036694">
    <property type="entry name" value="Dodecin-like_sf"/>
</dbReference>
<dbReference type="Pfam" id="PF07311">
    <property type="entry name" value="Dodecin"/>
    <property type="match status" value="1"/>
</dbReference>
<dbReference type="EMBL" id="JBHSMK010000002">
    <property type="protein sequence ID" value="MFC5434978.1"/>
    <property type="molecule type" value="Genomic_DNA"/>
</dbReference>
<dbReference type="InterPro" id="IPR025543">
    <property type="entry name" value="Dodecin-like"/>
</dbReference>
<protein>
    <submittedName>
        <fullName evidence="1">Dodecin family protein</fullName>
    </submittedName>
</protein>
<name>A0ABW0JFY0_9GAMM</name>
<sequence>MNRVAKVIEIISESPDSVEDAVQQGIERAAKTLDGIKGAWISETKVVTDPDGRIIAWRVCLRVSFILD</sequence>
<comment type="caution">
    <text evidence="1">The sequence shown here is derived from an EMBL/GenBank/DDBJ whole genome shotgun (WGS) entry which is preliminary data.</text>
</comment>
<dbReference type="PANTHER" id="PTHR39324">
    <property type="entry name" value="CALCIUM DODECIN"/>
    <property type="match status" value="1"/>
</dbReference>
<accession>A0ABW0JFY0</accession>
<evidence type="ECO:0000313" key="1">
    <source>
        <dbReference type="EMBL" id="MFC5434978.1"/>
    </source>
</evidence>
<reference evidence="2" key="1">
    <citation type="journal article" date="2019" name="Int. J. Syst. Evol. Microbiol.">
        <title>The Global Catalogue of Microorganisms (GCM) 10K type strain sequencing project: providing services to taxonomists for standard genome sequencing and annotation.</title>
        <authorList>
            <consortium name="The Broad Institute Genomics Platform"/>
            <consortium name="The Broad Institute Genome Sequencing Center for Infectious Disease"/>
            <person name="Wu L."/>
            <person name="Ma J."/>
        </authorList>
    </citation>
    <scope>NUCLEOTIDE SEQUENCE [LARGE SCALE GENOMIC DNA]</scope>
    <source>
        <strain evidence="2">JCM 17130</strain>
    </source>
</reference>